<evidence type="ECO:0000256" key="1">
    <source>
        <dbReference type="SAM" id="MobiDB-lite"/>
    </source>
</evidence>
<feature type="region of interest" description="Disordered" evidence="1">
    <location>
        <begin position="1"/>
        <end position="264"/>
    </location>
</feature>
<feature type="compositionally biased region" description="Polar residues" evidence="1">
    <location>
        <begin position="172"/>
        <end position="185"/>
    </location>
</feature>
<comment type="caution">
    <text evidence="3">The sequence shown here is derived from an EMBL/GenBank/DDBJ whole genome shotgun (WGS) entry which is preliminary data.</text>
</comment>
<reference evidence="3 4" key="1">
    <citation type="journal article" date="2024" name="J Genomics">
        <title>Draft genome sequencing and assembly of Favolaschia claudopus CIRM-BRFM 2984 isolated from oak limbs.</title>
        <authorList>
            <person name="Navarro D."/>
            <person name="Drula E."/>
            <person name="Chaduli D."/>
            <person name="Cazenave R."/>
            <person name="Ahrendt S."/>
            <person name="Wang J."/>
            <person name="Lipzen A."/>
            <person name="Daum C."/>
            <person name="Barry K."/>
            <person name="Grigoriev I.V."/>
            <person name="Favel A."/>
            <person name="Rosso M.N."/>
            <person name="Martin F."/>
        </authorList>
    </citation>
    <scope>NUCLEOTIDE SEQUENCE [LARGE SCALE GENOMIC DNA]</scope>
    <source>
        <strain evidence="3 4">CIRM-BRFM 2984</strain>
    </source>
</reference>
<feature type="compositionally biased region" description="Polar residues" evidence="1">
    <location>
        <begin position="36"/>
        <end position="58"/>
    </location>
</feature>
<organism evidence="3 4">
    <name type="scientific">Favolaschia claudopus</name>
    <dbReference type="NCBI Taxonomy" id="2862362"/>
    <lineage>
        <taxon>Eukaryota</taxon>
        <taxon>Fungi</taxon>
        <taxon>Dikarya</taxon>
        <taxon>Basidiomycota</taxon>
        <taxon>Agaricomycotina</taxon>
        <taxon>Agaricomycetes</taxon>
        <taxon>Agaricomycetidae</taxon>
        <taxon>Agaricales</taxon>
        <taxon>Marasmiineae</taxon>
        <taxon>Mycenaceae</taxon>
        <taxon>Favolaschia</taxon>
    </lineage>
</organism>
<evidence type="ECO:0000313" key="4">
    <source>
        <dbReference type="Proteomes" id="UP001362999"/>
    </source>
</evidence>
<feature type="compositionally biased region" description="Basic and acidic residues" evidence="1">
    <location>
        <begin position="513"/>
        <end position="525"/>
    </location>
</feature>
<dbReference type="AlphaFoldDB" id="A0AAV9Z600"/>
<feature type="region of interest" description="Disordered" evidence="1">
    <location>
        <begin position="495"/>
        <end position="550"/>
    </location>
</feature>
<keyword evidence="4" id="KW-1185">Reference proteome</keyword>
<dbReference type="Pfam" id="PF20149">
    <property type="entry name" value="DUF6532"/>
    <property type="match status" value="1"/>
</dbReference>
<feature type="compositionally biased region" description="Low complexity" evidence="1">
    <location>
        <begin position="539"/>
        <end position="550"/>
    </location>
</feature>
<dbReference type="EMBL" id="JAWWNJ010000202">
    <property type="protein sequence ID" value="KAK6971858.1"/>
    <property type="molecule type" value="Genomic_DNA"/>
</dbReference>
<protein>
    <recommendedName>
        <fullName evidence="2">DUF6532 domain-containing protein</fullName>
    </recommendedName>
</protein>
<name>A0AAV9Z600_9AGAR</name>
<proteinExistence type="predicted"/>
<feature type="compositionally biased region" description="Acidic residues" evidence="1">
    <location>
        <begin position="100"/>
        <end position="112"/>
    </location>
</feature>
<dbReference type="Proteomes" id="UP001362999">
    <property type="component" value="Unassembled WGS sequence"/>
</dbReference>
<evidence type="ECO:0000259" key="2">
    <source>
        <dbReference type="Pfam" id="PF20149"/>
    </source>
</evidence>
<dbReference type="InterPro" id="IPR045341">
    <property type="entry name" value="DUF6532"/>
</dbReference>
<gene>
    <name evidence="3" type="ORF">R3P38DRAFT_2586359</name>
</gene>
<feature type="compositionally biased region" description="Basic and acidic residues" evidence="1">
    <location>
        <begin position="59"/>
        <end position="77"/>
    </location>
</feature>
<accession>A0AAV9Z600</accession>
<feature type="compositionally biased region" description="Acidic residues" evidence="1">
    <location>
        <begin position="526"/>
        <end position="536"/>
    </location>
</feature>
<sequence length="550" mass="60836">MPRQVLSNSESEDERAAPAAAPPATKPSRASRDDLSGNTILDTRTRAVSSRKPSQKQAAQEKENDDARTKQFEAMKKELHRARKKLAAAENKAPALSRNDDDDFESEEDSFEEPQNGAFVSSSITPLGRLPVPPPSQTLPLRKTTKSNAMKDPKRISSTAFKTLPELPADQRSLNDITPPSSPTRVDQPFVDNDDDEMGIDLPNRGTSTRTASGAAPPAHDKRPRTVSQVSPDDAPPPKRTKSRAPKPKEARFREGFVQQPGAKPAARDYEPIVEALLLRACSEYSVRILALDGFPAPTLQYQWAEECFENACKTSKEHYQCSRRMIKLITKRGSQVRGKVVDSTFRPTFAVRYGFDSRTSEKVIQANKLNAQALLAKAAFHYKDPVKRKGYGENSIIAAARKLHIFEDKTSYGAVFPSYLNPIPAPLMALEFTALEFLTKEWETGVQVKAQFTEKNNAATYQTHLQDINEKWINVNPAVTEKLRSKWYQRAAQGLVPAETERPTNIDDDDQEALRAELDGRTGDTDSEDEGDEDAVDRAGAAGDDAGGI</sequence>
<evidence type="ECO:0000313" key="3">
    <source>
        <dbReference type="EMBL" id="KAK6971858.1"/>
    </source>
</evidence>
<feature type="domain" description="DUF6532" evidence="2">
    <location>
        <begin position="280"/>
        <end position="470"/>
    </location>
</feature>